<dbReference type="EMBL" id="JASCZI010090649">
    <property type="protein sequence ID" value="MED6144004.1"/>
    <property type="molecule type" value="Genomic_DNA"/>
</dbReference>
<protein>
    <submittedName>
        <fullName evidence="2">Uncharacterized protein</fullName>
    </submittedName>
</protein>
<name>A0ABU6T6M4_9FABA</name>
<comment type="caution">
    <text evidence="2">The sequence shown here is derived from an EMBL/GenBank/DDBJ whole genome shotgun (WGS) entry which is preliminary data.</text>
</comment>
<reference evidence="2 3" key="1">
    <citation type="journal article" date="2023" name="Plants (Basel)">
        <title>Bridging the Gap: Combining Genomics and Transcriptomics Approaches to Understand Stylosanthes scabra, an Orphan Legume from the Brazilian Caatinga.</title>
        <authorList>
            <person name="Ferreira-Neto J.R.C."/>
            <person name="da Silva M.D."/>
            <person name="Binneck E."/>
            <person name="de Melo N.F."/>
            <person name="da Silva R.H."/>
            <person name="de Melo A.L.T.M."/>
            <person name="Pandolfi V."/>
            <person name="Bustamante F.O."/>
            <person name="Brasileiro-Vidal A.C."/>
            <person name="Benko-Iseppon A.M."/>
        </authorList>
    </citation>
    <scope>NUCLEOTIDE SEQUENCE [LARGE SCALE GENOMIC DNA]</scope>
    <source>
        <tissue evidence="2">Leaves</tissue>
    </source>
</reference>
<proteinExistence type="predicted"/>
<dbReference type="Proteomes" id="UP001341840">
    <property type="component" value="Unassembled WGS sequence"/>
</dbReference>
<feature type="region of interest" description="Disordered" evidence="1">
    <location>
        <begin position="86"/>
        <end position="108"/>
    </location>
</feature>
<sequence length="108" mass="11225">MHLLVGYRLTNMCVLLSGVTVDNIAAYYGVFVIVDEAGSSSATHANALPCPTVVVIPGCNGEPIGPDVDADIENAESDSYYVVDSKSSLGNGSQDDECILKTPTDGCP</sequence>
<accession>A0ABU6T6M4</accession>
<gene>
    <name evidence="2" type="ORF">PIB30_011508</name>
</gene>
<evidence type="ECO:0000256" key="1">
    <source>
        <dbReference type="SAM" id="MobiDB-lite"/>
    </source>
</evidence>
<organism evidence="2 3">
    <name type="scientific">Stylosanthes scabra</name>
    <dbReference type="NCBI Taxonomy" id="79078"/>
    <lineage>
        <taxon>Eukaryota</taxon>
        <taxon>Viridiplantae</taxon>
        <taxon>Streptophyta</taxon>
        <taxon>Embryophyta</taxon>
        <taxon>Tracheophyta</taxon>
        <taxon>Spermatophyta</taxon>
        <taxon>Magnoliopsida</taxon>
        <taxon>eudicotyledons</taxon>
        <taxon>Gunneridae</taxon>
        <taxon>Pentapetalae</taxon>
        <taxon>rosids</taxon>
        <taxon>fabids</taxon>
        <taxon>Fabales</taxon>
        <taxon>Fabaceae</taxon>
        <taxon>Papilionoideae</taxon>
        <taxon>50 kb inversion clade</taxon>
        <taxon>dalbergioids sensu lato</taxon>
        <taxon>Dalbergieae</taxon>
        <taxon>Pterocarpus clade</taxon>
        <taxon>Stylosanthes</taxon>
    </lineage>
</organism>
<evidence type="ECO:0000313" key="3">
    <source>
        <dbReference type="Proteomes" id="UP001341840"/>
    </source>
</evidence>
<keyword evidence="3" id="KW-1185">Reference proteome</keyword>
<evidence type="ECO:0000313" key="2">
    <source>
        <dbReference type="EMBL" id="MED6144004.1"/>
    </source>
</evidence>